<dbReference type="Gene3D" id="1.10.10.1190">
    <property type="entry name" value="Antirestriction protein ArdA, domain 3"/>
    <property type="match status" value="1"/>
</dbReference>
<dbReference type="Pfam" id="PF07275">
    <property type="entry name" value="ArdA"/>
    <property type="match status" value="1"/>
</dbReference>
<gene>
    <name evidence="1" type="ORF">HY29_05015</name>
</gene>
<evidence type="ECO:0000313" key="1">
    <source>
        <dbReference type="EMBL" id="KCZ51898.1"/>
    </source>
</evidence>
<dbReference type="eggNOG" id="COG4734">
    <property type="taxonomic scope" value="Bacteria"/>
</dbReference>
<dbReference type="STRING" id="1280946.HY29_05015"/>
<dbReference type="RefSeq" id="WP_051601621.1">
    <property type="nucleotide sequence ID" value="NZ_AWFF01000076.1"/>
</dbReference>
<dbReference type="Gene3D" id="3.10.20.480">
    <property type="entry name" value="Antirestriction protein ArdA, domain 1"/>
    <property type="match status" value="1"/>
</dbReference>
<dbReference type="InterPro" id="IPR041893">
    <property type="entry name" value="ArdA_dom3"/>
</dbReference>
<proteinExistence type="predicted"/>
<evidence type="ECO:0000313" key="2">
    <source>
        <dbReference type="Proteomes" id="UP000027037"/>
    </source>
</evidence>
<reference evidence="1 2" key="1">
    <citation type="journal article" date="2014" name="Antonie Van Leeuwenhoek">
        <title>Hyphomonas beringensis sp. nov. and Hyphomonas chukchiensis sp. nov., isolated from surface seawater of the Bering Sea and Chukchi Sea.</title>
        <authorList>
            <person name="Li C."/>
            <person name="Lai Q."/>
            <person name="Li G."/>
            <person name="Dong C."/>
            <person name="Wang J."/>
            <person name="Liao Y."/>
            <person name="Shao Z."/>
        </authorList>
    </citation>
    <scope>NUCLEOTIDE SEQUENCE [LARGE SCALE GENOMIC DNA]</scope>
    <source>
        <strain evidence="1 2">25B14_1</strain>
    </source>
</reference>
<dbReference type="Proteomes" id="UP000027037">
    <property type="component" value="Unassembled WGS sequence"/>
</dbReference>
<sequence length="187" mass="20821">MTTPQPSAPLAADAAPTPEIRPRIYVACLAAYNNGCLHGRWIEATTPDEVMSEVRAMLADSPLPDAEEWAIHDYEGFEGAHLSEYESFETVCNLADFIAEHGRLGALVHRHFGDDLEQAEASFDDYAGTYASRADFAEDLHRDTGTEIPAALEYYIDWSALARDMELGGDIMVFETGFEDVHVFWTR</sequence>
<dbReference type="EMBL" id="AWFF01000076">
    <property type="protein sequence ID" value="KCZ51898.1"/>
    <property type="molecule type" value="Genomic_DNA"/>
</dbReference>
<dbReference type="AlphaFoldDB" id="A0A062U2C4"/>
<dbReference type="OrthoDB" id="944647at2"/>
<keyword evidence="2" id="KW-1185">Reference proteome</keyword>
<name>A0A062U2C4_9PROT</name>
<accession>A0A062U2C4</accession>
<protein>
    <submittedName>
        <fullName evidence="1">Antirestriction protein</fullName>
    </submittedName>
</protein>
<dbReference type="PATRIC" id="fig|1280946.3.peg.3096"/>
<dbReference type="InterPro" id="IPR041895">
    <property type="entry name" value="ArdA_dom1"/>
</dbReference>
<comment type="caution">
    <text evidence="1">The sequence shown here is derived from an EMBL/GenBank/DDBJ whole genome shotgun (WGS) entry which is preliminary data.</text>
</comment>
<organism evidence="1 2">
    <name type="scientific">Hyphomonas beringensis</name>
    <dbReference type="NCBI Taxonomy" id="1280946"/>
    <lineage>
        <taxon>Bacteria</taxon>
        <taxon>Pseudomonadati</taxon>
        <taxon>Pseudomonadota</taxon>
        <taxon>Alphaproteobacteria</taxon>
        <taxon>Hyphomonadales</taxon>
        <taxon>Hyphomonadaceae</taxon>
        <taxon>Hyphomonas</taxon>
    </lineage>
</organism>
<dbReference type="InterPro" id="IPR009899">
    <property type="entry name" value="ArdA"/>
</dbReference>